<accession>A0A8H7RSS3</accession>
<dbReference type="GO" id="GO:0012505">
    <property type="term" value="C:endomembrane system"/>
    <property type="evidence" value="ECO:0007669"/>
    <property type="project" value="UniProtKB-SubCell"/>
</dbReference>
<evidence type="ECO:0000313" key="11">
    <source>
        <dbReference type="Proteomes" id="UP000650833"/>
    </source>
</evidence>
<name>A0A8H7RSS3_9FUNG</name>
<evidence type="ECO:0000256" key="3">
    <source>
        <dbReference type="ARBA" id="ARBA00022729"/>
    </source>
</evidence>
<keyword evidence="4 8" id="KW-0472">Membrane</keyword>
<feature type="domain" description="Copper acquisition factor BIM1-like" evidence="9">
    <location>
        <begin position="23"/>
        <end position="161"/>
    </location>
</feature>
<proteinExistence type="predicted"/>
<comment type="caution">
    <text evidence="10">The sequence shown here is derived from an EMBL/GenBank/DDBJ whole genome shotgun (WGS) entry which is preliminary data.</text>
</comment>
<comment type="subcellular location">
    <subcellularLocation>
        <location evidence="1">Cell membrane</location>
    </subcellularLocation>
    <subcellularLocation>
        <location evidence="7">Endomembrane system</location>
        <topology evidence="7">Lipid-anchor</topology>
    </subcellularLocation>
</comment>
<reference evidence="10" key="1">
    <citation type="submission" date="2020-12" db="EMBL/GenBank/DDBJ databases">
        <title>Metabolic potential, ecology and presence of endohyphal bacteria is reflected in genomic diversity of Mucoromycotina.</title>
        <authorList>
            <person name="Muszewska A."/>
            <person name="Okrasinska A."/>
            <person name="Steczkiewicz K."/>
            <person name="Drgas O."/>
            <person name="Orlowska M."/>
            <person name="Perlinska-Lenart U."/>
            <person name="Aleksandrzak-Piekarczyk T."/>
            <person name="Szatraj K."/>
            <person name="Zielenkiewicz U."/>
            <person name="Pilsyk S."/>
            <person name="Malc E."/>
            <person name="Mieczkowski P."/>
            <person name="Kruszewska J.S."/>
            <person name="Biernat P."/>
            <person name="Pawlowska J."/>
        </authorList>
    </citation>
    <scope>NUCLEOTIDE SEQUENCE</scope>
    <source>
        <strain evidence="10">CBS 226.32</strain>
    </source>
</reference>
<evidence type="ECO:0000256" key="1">
    <source>
        <dbReference type="ARBA" id="ARBA00004236"/>
    </source>
</evidence>
<dbReference type="Pfam" id="PF20238">
    <property type="entry name" value="BIM1-like_dom"/>
    <property type="match status" value="1"/>
</dbReference>
<protein>
    <recommendedName>
        <fullName evidence="9">Copper acquisition factor BIM1-like domain-containing protein</fullName>
    </recommendedName>
</protein>
<keyword evidence="3" id="KW-0732">Signal</keyword>
<dbReference type="Proteomes" id="UP000650833">
    <property type="component" value="Unassembled WGS sequence"/>
</dbReference>
<evidence type="ECO:0000256" key="2">
    <source>
        <dbReference type="ARBA" id="ARBA00022475"/>
    </source>
</evidence>
<keyword evidence="11" id="KW-1185">Reference proteome</keyword>
<dbReference type="OrthoDB" id="2146436at2759"/>
<keyword evidence="8" id="KW-1133">Transmembrane helix</keyword>
<evidence type="ECO:0000256" key="7">
    <source>
        <dbReference type="ARBA" id="ARBA00037868"/>
    </source>
</evidence>
<evidence type="ECO:0000256" key="6">
    <source>
        <dbReference type="ARBA" id="ARBA00023288"/>
    </source>
</evidence>
<keyword evidence="2" id="KW-1003">Cell membrane</keyword>
<dbReference type="InterPro" id="IPR046530">
    <property type="entry name" value="BIM1-like_dom"/>
</dbReference>
<dbReference type="GO" id="GO:0005886">
    <property type="term" value="C:plasma membrane"/>
    <property type="evidence" value="ECO:0007669"/>
    <property type="project" value="UniProtKB-SubCell"/>
</dbReference>
<gene>
    <name evidence="10" type="ORF">INT46_007075</name>
</gene>
<dbReference type="PANTHER" id="PTHR34992">
    <property type="entry name" value="HYPHAL ANASTAMOSIS-7 PROTEIN"/>
    <property type="match status" value="1"/>
</dbReference>
<evidence type="ECO:0000259" key="9">
    <source>
        <dbReference type="Pfam" id="PF20238"/>
    </source>
</evidence>
<organism evidence="10 11">
    <name type="scientific">Mucor plumbeus</name>
    <dbReference type="NCBI Taxonomy" id="97098"/>
    <lineage>
        <taxon>Eukaryota</taxon>
        <taxon>Fungi</taxon>
        <taxon>Fungi incertae sedis</taxon>
        <taxon>Mucoromycota</taxon>
        <taxon>Mucoromycotina</taxon>
        <taxon>Mucoromycetes</taxon>
        <taxon>Mucorales</taxon>
        <taxon>Mucorineae</taxon>
        <taxon>Mucoraceae</taxon>
        <taxon>Mucor</taxon>
    </lineage>
</organism>
<evidence type="ECO:0000256" key="5">
    <source>
        <dbReference type="ARBA" id="ARBA00023180"/>
    </source>
</evidence>
<keyword evidence="8" id="KW-0812">Transmembrane</keyword>
<keyword evidence="6" id="KW-0449">Lipoprotein</keyword>
<evidence type="ECO:0000313" key="10">
    <source>
        <dbReference type="EMBL" id="KAG2216015.1"/>
    </source>
</evidence>
<dbReference type="EMBL" id="JAEPRC010000001">
    <property type="protein sequence ID" value="KAG2216015.1"/>
    <property type="molecule type" value="Genomic_DNA"/>
</dbReference>
<dbReference type="CDD" id="cd21176">
    <property type="entry name" value="LPMO_auxiliary-like"/>
    <property type="match status" value="1"/>
</dbReference>
<keyword evidence="5" id="KW-0325">Glycoprotein</keyword>
<feature type="transmembrane region" description="Helical" evidence="8">
    <location>
        <begin position="6"/>
        <end position="29"/>
    </location>
</feature>
<evidence type="ECO:0000256" key="8">
    <source>
        <dbReference type="SAM" id="Phobius"/>
    </source>
</evidence>
<dbReference type="InterPro" id="IPR046936">
    <property type="entry name" value="BIM1-like"/>
</dbReference>
<evidence type="ECO:0000256" key="4">
    <source>
        <dbReference type="ARBA" id="ARBA00023136"/>
    </source>
</evidence>
<sequence>MTLKYVLHYFALVTILFGSMVGAHFQIIYPASRGFDETKEPIAPCGGFDTPSSERLSIPRSAFMTIDSGHVSYSYVIKALYNENPSTDDFSADNLRQLADGTRSYPQAACLPFQFGSDVQDGTKATLQITYNGGDGLLHQCLDVIVDSTASFNSSMCYNTHGAAPITNEQVADNNAPQPNEGSSITASICLIFFITLGISALIV</sequence>
<dbReference type="AlphaFoldDB" id="A0A8H7RSS3"/>
<feature type="transmembrane region" description="Helical" evidence="8">
    <location>
        <begin position="185"/>
        <end position="203"/>
    </location>
</feature>